<keyword evidence="2" id="KW-1185">Reference proteome</keyword>
<dbReference type="Gramene" id="TVU46415">
    <property type="protein sequence ID" value="TVU46415"/>
    <property type="gene ID" value="EJB05_05950"/>
</dbReference>
<comment type="caution">
    <text evidence="1">The sequence shown here is derived from an EMBL/GenBank/DDBJ whole genome shotgun (WGS) entry which is preliminary data.</text>
</comment>
<protein>
    <submittedName>
        <fullName evidence="1">Uncharacterized protein</fullName>
    </submittedName>
</protein>
<organism evidence="1 2">
    <name type="scientific">Eragrostis curvula</name>
    <name type="common">weeping love grass</name>
    <dbReference type="NCBI Taxonomy" id="38414"/>
    <lineage>
        <taxon>Eukaryota</taxon>
        <taxon>Viridiplantae</taxon>
        <taxon>Streptophyta</taxon>
        <taxon>Embryophyta</taxon>
        <taxon>Tracheophyta</taxon>
        <taxon>Spermatophyta</taxon>
        <taxon>Magnoliopsida</taxon>
        <taxon>Liliopsida</taxon>
        <taxon>Poales</taxon>
        <taxon>Poaceae</taxon>
        <taxon>PACMAD clade</taxon>
        <taxon>Chloridoideae</taxon>
        <taxon>Eragrostideae</taxon>
        <taxon>Eragrostidinae</taxon>
        <taxon>Eragrostis</taxon>
    </lineage>
</organism>
<evidence type="ECO:0000313" key="2">
    <source>
        <dbReference type="Proteomes" id="UP000324897"/>
    </source>
</evidence>
<dbReference type="Proteomes" id="UP000324897">
    <property type="component" value="Chromosome 5"/>
</dbReference>
<gene>
    <name evidence="1" type="ORF">EJB05_05950</name>
</gene>
<dbReference type="EMBL" id="RWGY01000004">
    <property type="protein sequence ID" value="TVU46415.1"/>
    <property type="molecule type" value="Genomic_DNA"/>
</dbReference>
<accession>A0A5J9WEP1</accession>
<sequence>PSLGCSIYLSERRSSDRAPPLPFALLLAAANQHWEVLLCQQSHVVSIGERRAELRPRKERGQRRTSFPVRWCSF</sequence>
<feature type="non-terminal residue" evidence="1">
    <location>
        <position position="1"/>
    </location>
</feature>
<reference evidence="1 2" key="1">
    <citation type="journal article" date="2019" name="Sci. Rep.">
        <title>A high-quality genome of Eragrostis curvula grass provides insights into Poaceae evolution and supports new strategies to enhance forage quality.</title>
        <authorList>
            <person name="Carballo J."/>
            <person name="Santos B.A.C.M."/>
            <person name="Zappacosta D."/>
            <person name="Garbus I."/>
            <person name="Selva J.P."/>
            <person name="Gallo C.A."/>
            <person name="Diaz A."/>
            <person name="Albertini E."/>
            <person name="Caccamo M."/>
            <person name="Echenique V."/>
        </authorList>
    </citation>
    <scope>NUCLEOTIDE SEQUENCE [LARGE SCALE GENOMIC DNA]</scope>
    <source>
        <strain evidence="2">cv. Victoria</strain>
        <tissue evidence="1">Leaf</tissue>
    </source>
</reference>
<name>A0A5J9WEP1_9POAL</name>
<dbReference type="AlphaFoldDB" id="A0A5J9WEP1"/>
<evidence type="ECO:0000313" key="1">
    <source>
        <dbReference type="EMBL" id="TVU46415.1"/>
    </source>
</evidence>
<proteinExistence type="predicted"/>